<dbReference type="InterPro" id="IPR010982">
    <property type="entry name" value="Lambda_DNA-bd_dom_sf"/>
</dbReference>
<dbReference type="EMBL" id="PJNH01000002">
    <property type="protein sequence ID" value="PKR77925.1"/>
    <property type="molecule type" value="Genomic_DNA"/>
</dbReference>
<dbReference type="InterPro" id="IPR000843">
    <property type="entry name" value="HTH_LacI"/>
</dbReference>
<keyword evidence="8" id="KW-1185">Reference proteome</keyword>
<evidence type="ECO:0000259" key="6">
    <source>
        <dbReference type="PROSITE" id="PS50932"/>
    </source>
</evidence>
<dbReference type="PANTHER" id="PTHR30146:SF95">
    <property type="entry name" value="RIBOSE OPERON REPRESSOR"/>
    <property type="match status" value="1"/>
</dbReference>
<dbReference type="CDD" id="cd06291">
    <property type="entry name" value="PBP1_Qymf-like"/>
    <property type="match status" value="1"/>
</dbReference>
<comment type="caution">
    <text evidence="7">The sequence shown here is derived from an EMBL/GenBank/DDBJ whole genome shotgun (WGS) entry which is preliminary data.</text>
</comment>
<keyword evidence="3" id="KW-0805">Transcription regulation</keyword>
<gene>
    <name evidence="7" type="ORF">CEY16_08350</name>
</gene>
<keyword evidence="4" id="KW-0238">DNA-binding</keyword>
<protein>
    <recommendedName>
        <fullName evidence="1">Catabolite control protein A</fullName>
    </recommendedName>
</protein>
<dbReference type="GO" id="GO:0003700">
    <property type="term" value="F:DNA-binding transcription factor activity"/>
    <property type="evidence" value="ECO:0007669"/>
    <property type="project" value="TreeGrafter"/>
</dbReference>
<dbReference type="PRINTS" id="PR00036">
    <property type="entry name" value="HTHLACI"/>
</dbReference>
<evidence type="ECO:0000313" key="7">
    <source>
        <dbReference type="EMBL" id="PKR77925.1"/>
    </source>
</evidence>
<evidence type="ECO:0000256" key="5">
    <source>
        <dbReference type="ARBA" id="ARBA00023163"/>
    </source>
</evidence>
<dbReference type="OrthoDB" id="9796186at2"/>
<proteinExistence type="predicted"/>
<reference evidence="7 8" key="1">
    <citation type="submission" date="2017-06" db="EMBL/GenBank/DDBJ databases">
        <title>the draft geome sequence of Illustriluteabacillus marina B3227.</title>
        <authorList>
            <person name="He R.-H."/>
            <person name="Du Z.-J."/>
        </authorList>
    </citation>
    <scope>NUCLEOTIDE SEQUENCE [LARGE SCALE GENOMIC DNA]</scope>
    <source>
        <strain evidence="7 8">B3227</strain>
    </source>
</reference>
<feature type="domain" description="HTH lacI-type" evidence="6">
    <location>
        <begin position="2"/>
        <end position="56"/>
    </location>
</feature>
<keyword evidence="2" id="KW-0678">Repressor</keyword>
<dbReference type="SUPFAM" id="SSF53822">
    <property type="entry name" value="Periplasmic binding protein-like I"/>
    <property type="match status" value="1"/>
</dbReference>
<evidence type="ECO:0000256" key="1">
    <source>
        <dbReference type="ARBA" id="ARBA00019435"/>
    </source>
</evidence>
<dbReference type="CDD" id="cd01392">
    <property type="entry name" value="HTH_LacI"/>
    <property type="match status" value="1"/>
</dbReference>
<dbReference type="AlphaFoldDB" id="A0A2I0QU93"/>
<name>A0A2I0QU93_9BACI</name>
<evidence type="ECO:0000256" key="3">
    <source>
        <dbReference type="ARBA" id="ARBA00023015"/>
    </source>
</evidence>
<dbReference type="Gene3D" id="3.40.50.2300">
    <property type="match status" value="2"/>
</dbReference>
<accession>A0A2I0QU93</accession>
<dbReference type="GO" id="GO:0000976">
    <property type="term" value="F:transcription cis-regulatory region binding"/>
    <property type="evidence" value="ECO:0007669"/>
    <property type="project" value="TreeGrafter"/>
</dbReference>
<dbReference type="InterPro" id="IPR046335">
    <property type="entry name" value="LacI/GalR-like_sensor"/>
</dbReference>
<evidence type="ECO:0000256" key="2">
    <source>
        <dbReference type="ARBA" id="ARBA00022491"/>
    </source>
</evidence>
<dbReference type="Pfam" id="PF13377">
    <property type="entry name" value="Peripla_BP_3"/>
    <property type="match status" value="1"/>
</dbReference>
<keyword evidence="5" id="KW-0804">Transcription</keyword>
<evidence type="ECO:0000256" key="4">
    <source>
        <dbReference type="ARBA" id="ARBA00023125"/>
    </source>
</evidence>
<dbReference type="PROSITE" id="PS50932">
    <property type="entry name" value="HTH_LACI_2"/>
    <property type="match status" value="1"/>
</dbReference>
<dbReference type="InterPro" id="IPR028082">
    <property type="entry name" value="Peripla_BP_I"/>
</dbReference>
<sequence>MTTIKDVAKEANVSVATVSRVLNQSGYVNNNTKKRVEQAIERLDYQPNSVARSLFKKESKTIGFIVPDISNPFFPMLVRAAEDYLNKKGFTIILCNSDEEIEKEQEYLNVMKQKYVDGVIAVSNHLTKEQVESYPMPIVALDRPIEGDIPSFSVDNRAGGVMATEYLKEIGCRKIAHIRGPEQVLNATERYKGYVDVVGNEKWFSSSLVVHGEYDKKIATQVAKKLLQEQPDIDGVFAGNDMMALGVLKAAEELELHVPEDVAVIGFDGIDLTEMTSPELSTISQPLFDVGTKAAMALVDMIQGRNLSETKNLFPLTLMKRQSTIFRKEV</sequence>
<dbReference type="PANTHER" id="PTHR30146">
    <property type="entry name" value="LACI-RELATED TRANSCRIPTIONAL REPRESSOR"/>
    <property type="match status" value="1"/>
</dbReference>
<dbReference type="RefSeq" id="WP_101331533.1">
    <property type="nucleotide sequence ID" value="NZ_PJNH01000002.1"/>
</dbReference>
<dbReference type="FunFam" id="1.10.260.40:FF:000002">
    <property type="entry name" value="HTH-type transcriptional repressor PurR"/>
    <property type="match status" value="1"/>
</dbReference>
<dbReference type="SMART" id="SM00354">
    <property type="entry name" value="HTH_LACI"/>
    <property type="match status" value="1"/>
</dbReference>
<dbReference type="Gene3D" id="1.10.260.40">
    <property type="entry name" value="lambda repressor-like DNA-binding domains"/>
    <property type="match status" value="1"/>
</dbReference>
<dbReference type="Proteomes" id="UP000243524">
    <property type="component" value="Unassembled WGS sequence"/>
</dbReference>
<evidence type="ECO:0000313" key="8">
    <source>
        <dbReference type="Proteomes" id="UP000243524"/>
    </source>
</evidence>
<dbReference type="PROSITE" id="PS00356">
    <property type="entry name" value="HTH_LACI_1"/>
    <property type="match status" value="1"/>
</dbReference>
<organism evidence="7 8">
    <name type="scientific">Halalkalibacillus sediminis</name>
    <dbReference type="NCBI Taxonomy" id="2018042"/>
    <lineage>
        <taxon>Bacteria</taxon>
        <taxon>Bacillati</taxon>
        <taxon>Bacillota</taxon>
        <taxon>Bacilli</taxon>
        <taxon>Bacillales</taxon>
        <taxon>Bacillaceae</taxon>
        <taxon>Halalkalibacillus</taxon>
    </lineage>
</organism>
<dbReference type="SUPFAM" id="SSF47413">
    <property type="entry name" value="lambda repressor-like DNA-binding domains"/>
    <property type="match status" value="1"/>
</dbReference>
<dbReference type="Pfam" id="PF00356">
    <property type="entry name" value="LacI"/>
    <property type="match status" value="1"/>
</dbReference>